<dbReference type="EMBL" id="CAEZXP010000005">
    <property type="protein sequence ID" value="CAB4703618.1"/>
    <property type="molecule type" value="Genomic_DNA"/>
</dbReference>
<keyword evidence="1" id="KW-0812">Transmembrane</keyword>
<proteinExistence type="predicted"/>
<gene>
    <name evidence="2" type="ORF">UFOPK2399_01520</name>
</gene>
<reference evidence="2" key="1">
    <citation type="submission" date="2020-05" db="EMBL/GenBank/DDBJ databases">
        <authorList>
            <person name="Chiriac C."/>
            <person name="Salcher M."/>
            <person name="Ghai R."/>
            <person name="Kavagutti S V."/>
        </authorList>
    </citation>
    <scope>NUCLEOTIDE SEQUENCE</scope>
</reference>
<keyword evidence="1" id="KW-1133">Transmembrane helix</keyword>
<evidence type="ECO:0000313" key="2">
    <source>
        <dbReference type="EMBL" id="CAB4703618.1"/>
    </source>
</evidence>
<name>A0A6J6Q4B7_9ZZZZ</name>
<keyword evidence="1" id="KW-0472">Membrane</keyword>
<protein>
    <submittedName>
        <fullName evidence="2">Unannotated protein</fullName>
    </submittedName>
</protein>
<sequence length="48" mass="5401">MRLRVPSRPRTMTTGRDRLSVFLFAGFLLAFFVGSAFLAGWIVGRVLL</sequence>
<accession>A0A6J6Q4B7</accession>
<organism evidence="2">
    <name type="scientific">freshwater metagenome</name>
    <dbReference type="NCBI Taxonomy" id="449393"/>
    <lineage>
        <taxon>unclassified sequences</taxon>
        <taxon>metagenomes</taxon>
        <taxon>ecological metagenomes</taxon>
    </lineage>
</organism>
<feature type="transmembrane region" description="Helical" evidence="1">
    <location>
        <begin position="21"/>
        <end position="43"/>
    </location>
</feature>
<dbReference type="AlphaFoldDB" id="A0A6J6Q4B7"/>
<evidence type="ECO:0000256" key="1">
    <source>
        <dbReference type="SAM" id="Phobius"/>
    </source>
</evidence>